<sequence>MYSLQYTPLKNKKRNYREFDDVKEKNVNQKNKQTRRIDQQPHKKKHVPIQTTIAKNNASVQLETKPYNNTVQESQEPTWHEKVKQETNALKDITNIQTETMNTQTDLGTEQPLPGTSQIDLDNGKVDDLATK</sequence>
<evidence type="ECO:0000256" key="1">
    <source>
        <dbReference type="SAM" id="MobiDB-lite"/>
    </source>
</evidence>
<proteinExistence type="predicted"/>
<comment type="caution">
    <text evidence="2">The sequence shown here is derived from an EMBL/GenBank/DDBJ whole genome shotgun (WGS) entry which is preliminary data.</text>
</comment>
<feature type="compositionally biased region" description="Basic and acidic residues" evidence="1">
    <location>
        <begin position="16"/>
        <end position="27"/>
    </location>
</feature>
<dbReference type="AlphaFoldDB" id="A0A8H4EK53"/>
<evidence type="ECO:0000313" key="3">
    <source>
        <dbReference type="Proteomes" id="UP000439903"/>
    </source>
</evidence>
<dbReference type="EMBL" id="WTPW01000542">
    <property type="protein sequence ID" value="KAF0501209.1"/>
    <property type="molecule type" value="Genomic_DNA"/>
</dbReference>
<organism evidence="2 3">
    <name type="scientific">Gigaspora margarita</name>
    <dbReference type="NCBI Taxonomy" id="4874"/>
    <lineage>
        <taxon>Eukaryota</taxon>
        <taxon>Fungi</taxon>
        <taxon>Fungi incertae sedis</taxon>
        <taxon>Mucoromycota</taxon>
        <taxon>Glomeromycotina</taxon>
        <taxon>Glomeromycetes</taxon>
        <taxon>Diversisporales</taxon>
        <taxon>Gigasporaceae</taxon>
        <taxon>Gigaspora</taxon>
    </lineage>
</organism>
<name>A0A8H4EK53_GIGMA</name>
<feature type="compositionally biased region" description="Polar residues" evidence="1">
    <location>
        <begin position="103"/>
        <end position="120"/>
    </location>
</feature>
<protein>
    <submittedName>
        <fullName evidence="2">Uncharacterized protein</fullName>
    </submittedName>
</protein>
<feature type="region of interest" description="Disordered" evidence="1">
    <location>
        <begin position="103"/>
        <end position="132"/>
    </location>
</feature>
<accession>A0A8H4EK53</accession>
<dbReference type="Proteomes" id="UP000439903">
    <property type="component" value="Unassembled WGS sequence"/>
</dbReference>
<gene>
    <name evidence="2" type="ORF">F8M41_020113</name>
</gene>
<evidence type="ECO:0000313" key="2">
    <source>
        <dbReference type="EMBL" id="KAF0501209.1"/>
    </source>
</evidence>
<feature type="compositionally biased region" description="Basic and acidic residues" evidence="1">
    <location>
        <begin position="122"/>
        <end position="132"/>
    </location>
</feature>
<feature type="region of interest" description="Disordered" evidence="1">
    <location>
        <begin position="15"/>
        <end position="47"/>
    </location>
</feature>
<keyword evidence="3" id="KW-1185">Reference proteome</keyword>
<reference evidence="2 3" key="1">
    <citation type="journal article" date="2019" name="Environ. Microbiol.">
        <title>At the nexus of three kingdoms: the genome of the mycorrhizal fungus Gigaspora margarita provides insights into plant, endobacterial and fungal interactions.</title>
        <authorList>
            <person name="Venice F."/>
            <person name="Ghignone S."/>
            <person name="Salvioli di Fossalunga A."/>
            <person name="Amselem J."/>
            <person name="Novero M."/>
            <person name="Xianan X."/>
            <person name="Sedzielewska Toro K."/>
            <person name="Morin E."/>
            <person name="Lipzen A."/>
            <person name="Grigoriev I.V."/>
            <person name="Henrissat B."/>
            <person name="Martin F.M."/>
            <person name="Bonfante P."/>
        </authorList>
    </citation>
    <scope>NUCLEOTIDE SEQUENCE [LARGE SCALE GENOMIC DNA]</scope>
    <source>
        <strain evidence="2 3">BEG34</strain>
    </source>
</reference>